<protein>
    <submittedName>
        <fullName evidence="1">Uncharacterized protein</fullName>
    </submittedName>
</protein>
<dbReference type="Proteomes" id="UP000280834">
    <property type="component" value="Unassembled WGS sequence"/>
</dbReference>
<sequence>MPIFDILVLLSRSETFETGCCSSLFASFSLSFFFGPRHLTFDSFSILEFPFSLVLSIVSLSLTLPLSCSSSSFVLDFILLPGDKQSNGVELCDDVESALKK</sequence>
<evidence type="ECO:0000313" key="1">
    <source>
        <dbReference type="EMBL" id="VDO15592.1"/>
    </source>
</evidence>
<evidence type="ECO:0000313" key="2">
    <source>
        <dbReference type="Proteomes" id="UP000280834"/>
    </source>
</evidence>
<dbReference type="EMBL" id="UZAG01003601">
    <property type="protein sequence ID" value="VDO15592.1"/>
    <property type="molecule type" value="Genomic_DNA"/>
</dbReference>
<gene>
    <name evidence="1" type="ORF">BTMF_LOCUS3834</name>
</gene>
<dbReference type="AlphaFoldDB" id="A0A3P7WEA7"/>
<reference evidence="1 2" key="1">
    <citation type="submission" date="2018-11" db="EMBL/GenBank/DDBJ databases">
        <authorList>
            <consortium name="Pathogen Informatics"/>
        </authorList>
    </citation>
    <scope>NUCLEOTIDE SEQUENCE [LARGE SCALE GENOMIC DNA]</scope>
</reference>
<proteinExistence type="predicted"/>
<keyword evidence="2" id="KW-1185">Reference proteome</keyword>
<accession>A0A3P7WEA7</accession>
<name>A0A3P7WEA7_9BILA</name>
<organism evidence="1 2">
    <name type="scientific">Brugia timori</name>
    <dbReference type="NCBI Taxonomy" id="42155"/>
    <lineage>
        <taxon>Eukaryota</taxon>
        <taxon>Metazoa</taxon>
        <taxon>Ecdysozoa</taxon>
        <taxon>Nematoda</taxon>
        <taxon>Chromadorea</taxon>
        <taxon>Rhabditida</taxon>
        <taxon>Spirurina</taxon>
        <taxon>Spiruromorpha</taxon>
        <taxon>Filarioidea</taxon>
        <taxon>Onchocercidae</taxon>
        <taxon>Brugia</taxon>
    </lineage>
</organism>